<evidence type="ECO:0000313" key="1">
    <source>
        <dbReference type="EMBL" id="KAJ8751321.1"/>
    </source>
</evidence>
<dbReference type="AlphaFoldDB" id="A0AAV8SH44"/>
<name>A0AAV8SH44_9ROSI</name>
<evidence type="ECO:0000313" key="2">
    <source>
        <dbReference type="Proteomes" id="UP001159364"/>
    </source>
</evidence>
<proteinExistence type="predicted"/>
<organism evidence="1 2">
    <name type="scientific">Erythroxylum novogranatense</name>
    <dbReference type="NCBI Taxonomy" id="1862640"/>
    <lineage>
        <taxon>Eukaryota</taxon>
        <taxon>Viridiplantae</taxon>
        <taxon>Streptophyta</taxon>
        <taxon>Embryophyta</taxon>
        <taxon>Tracheophyta</taxon>
        <taxon>Spermatophyta</taxon>
        <taxon>Magnoliopsida</taxon>
        <taxon>eudicotyledons</taxon>
        <taxon>Gunneridae</taxon>
        <taxon>Pentapetalae</taxon>
        <taxon>rosids</taxon>
        <taxon>fabids</taxon>
        <taxon>Malpighiales</taxon>
        <taxon>Erythroxylaceae</taxon>
        <taxon>Erythroxylum</taxon>
    </lineage>
</organism>
<keyword evidence="2" id="KW-1185">Reference proteome</keyword>
<sequence>MIVSWVTAIIFASSVLSSAAIAVLLVSSSPLGVAYDYRLWPCVRLGVSSSPEVDDVWVLGNPCLQFSTDESQFSDEIAEASSSSTVGVKQVKVHKGIMLYHMKVRDWTRLRQIL</sequence>
<comment type="caution">
    <text evidence="1">The sequence shown here is derived from an EMBL/GenBank/DDBJ whole genome shotgun (WGS) entry which is preliminary data.</text>
</comment>
<gene>
    <name evidence="1" type="ORF">K2173_016505</name>
</gene>
<reference evidence="1 2" key="1">
    <citation type="submission" date="2021-09" db="EMBL/GenBank/DDBJ databases">
        <title>Genomic insights and catalytic innovation underlie evolution of tropane alkaloids biosynthesis.</title>
        <authorList>
            <person name="Wang Y.-J."/>
            <person name="Tian T."/>
            <person name="Huang J.-P."/>
            <person name="Huang S.-X."/>
        </authorList>
    </citation>
    <scope>NUCLEOTIDE SEQUENCE [LARGE SCALE GENOMIC DNA]</scope>
    <source>
        <strain evidence="1">KIB-2018</strain>
        <tissue evidence="1">Leaf</tissue>
    </source>
</reference>
<dbReference type="Proteomes" id="UP001159364">
    <property type="component" value="Linkage Group LG11"/>
</dbReference>
<protein>
    <submittedName>
        <fullName evidence="1">Uncharacterized protein</fullName>
    </submittedName>
</protein>
<dbReference type="EMBL" id="JAIWQS010000011">
    <property type="protein sequence ID" value="KAJ8751321.1"/>
    <property type="molecule type" value="Genomic_DNA"/>
</dbReference>
<accession>A0AAV8SH44</accession>